<keyword evidence="3" id="KW-1185">Reference proteome</keyword>
<dbReference type="GO" id="GO:0033299">
    <property type="term" value="P:secretion of lysosomal enzymes"/>
    <property type="evidence" value="ECO:0007669"/>
    <property type="project" value="TreeGrafter"/>
</dbReference>
<evidence type="ECO:0000313" key="3">
    <source>
        <dbReference type="Proteomes" id="UP000507470"/>
    </source>
</evidence>
<dbReference type="Proteomes" id="UP000507470">
    <property type="component" value="Unassembled WGS sequence"/>
</dbReference>
<protein>
    <submittedName>
        <fullName evidence="2">NAGPA</fullName>
        <ecNumber evidence="2">3.1.4.45</ecNumber>
    </submittedName>
</protein>
<proteinExistence type="predicted"/>
<keyword evidence="2" id="KW-0378">Hydrolase</keyword>
<dbReference type="PANTHER" id="PTHR40446">
    <property type="entry name" value="N-ACETYLGLUCOSAMINE-1-PHOSPHODIESTER ALPHA-N-ACETYLGLUCOSAMINIDASE"/>
    <property type="match status" value="1"/>
</dbReference>
<accession>A0A6J8DFJ1</accession>
<dbReference type="Pfam" id="PF09992">
    <property type="entry name" value="NAGPA"/>
    <property type="match status" value="1"/>
</dbReference>
<dbReference type="PANTHER" id="PTHR40446:SF2">
    <property type="entry name" value="N-ACETYLGLUCOSAMINE-1-PHOSPHODIESTER ALPHA-N-ACETYLGLUCOSAMINIDASE"/>
    <property type="match status" value="1"/>
</dbReference>
<dbReference type="GO" id="GO:0003944">
    <property type="term" value="F:N-acetylglucosamine-1-phosphodiester alpha-N-acetylglucosaminidase activity"/>
    <property type="evidence" value="ECO:0007669"/>
    <property type="project" value="UniProtKB-EC"/>
</dbReference>
<dbReference type="InterPro" id="IPR018711">
    <property type="entry name" value="NAGPA"/>
</dbReference>
<organism evidence="2 3">
    <name type="scientific">Mytilus coruscus</name>
    <name type="common">Sea mussel</name>
    <dbReference type="NCBI Taxonomy" id="42192"/>
    <lineage>
        <taxon>Eukaryota</taxon>
        <taxon>Metazoa</taxon>
        <taxon>Spiralia</taxon>
        <taxon>Lophotrochozoa</taxon>
        <taxon>Mollusca</taxon>
        <taxon>Bivalvia</taxon>
        <taxon>Autobranchia</taxon>
        <taxon>Pteriomorphia</taxon>
        <taxon>Mytilida</taxon>
        <taxon>Mytiloidea</taxon>
        <taxon>Mytilidae</taxon>
        <taxon>Mytilinae</taxon>
        <taxon>Mytilus</taxon>
    </lineage>
</organism>
<reference evidence="2 3" key="1">
    <citation type="submission" date="2020-06" db="EMBL/GenBank/DDBJ databases">
        <authorList>
            <person name="Li R."/>
            <person name="Bekaert M."/>
        </authorList>
    </citation>
    <scope>NUCLEOTIDE SEQUENCE [LARGE SCALE GENOMIC DNA]</scope>
    <source>
        <strain evidence="3">wild</strain>
    </source>
</reference>
<evidence type="ECO:0000259" key="1">
    <source>
        <dbReference type="Pfam" id="PF09992"/>
    </source>
</evidence>
<feature type="domain" description="Phosphodiester glycosidase" evidence="1">
    <location>
        <begin position="154"/>
        <end position="222"/>
    </location>
</feature>
<evidence type="ECO:0000313" key="2">
    <source>
        <dbReference type="EMBL" id="CAC5405860.1"/>
    </source>
</evidence>
<dbReference type="EMBL" id="CACVKT020007142">
    <property type="protein sequence ID" value="CAC5405860.1"/>
    <property type="molecule type" value="Genomic_DNA"/>
</dbReference>
<dbReference type="OrthoDB" id="192253at2759"/>
<dbReference type="EC" id="3.1.4.45" evidence="2"/>
<sequence>MTKCIMDHETNRQNHGRTVDIQHPKYDRITKSERKAHGFSTEHIIYPIADTKKVIISEGDFRQGTRRDTYGHLTIVNNPDRTISVLEPRDSGGCQNQIKSTVMETSTQKSCIVAVNAGFFDPRPGNVCLGNIISDGRVVMESQGVQNVHFGITNDGFLHFGMTLYEFADVLLDYGFVQAINLDGGGSTTLIINGTLVNHPTDKCENDTRFTCARKVSTILCVHSAYSTRLEENDKSECDFKTISNISEHCKSSTIGSKNIKQEVQRDSDNQ</sequence>
<gene>
    <name evidence="2" type="ORF">MCOR_39505</name>
</gene>
<dbReference type="AlphaFoldDB" id="A0A6J8DFJ1"/>
<name>A0A6J8DFJ1_MYTCO</name>